<dbReference type="Proteomes" id="UP000472268">
    <property type="component" value="Chromosome 1"/>
</dbReference>
<evidence type="ECO:0000313" key="6">
    <source>
        <dbReference type="Proteomes" id="UP000472268"/>
    </source>
</evidence>
<dbReference type="InterPro" id="IPR000006">
    <property type="entry name" value="Metalthion_vert"/>
</dbReference>
<evidence type="ECO:0000256" key="4">
    <source>
        <dbReference type="RuleBase" id="RU000621"/>
    </source>
</evidence>
<dbReference type="InterPro" id="IPR017854">
    <property type="entry name" value="Metalthion_dom_sf"/>
</dbReference>
<reference evidence="5" key="2">
    <citation type="submission" date="2025-08" db="UniProtKB">
        <authorList>
            <consortium name="Ensembl"/>
        </authorList>
    </citation>
    <scope>IDENTIFICATION</scope>
</reference>
<reference evidence="5" key="3">
    <citation type="submission" date="2025-09" db="UniProtKB">
        <authorList>
            <consortium name="Ensembl"/>
        </authorList>
    </citation>
    <scope>IDENTIFICATION</scope>
</reference>
<dbReference type="InterPro" id="IPR023587">
    <property type="entry name" value="Metalthion_dom_sf_vert"/>
</dbReference>
<dbReference type="AlphaFoldDB" id="A0A673SXV5"/>
<reference evidence="5 6" key="1">
    <citation type="submission" date="2019-05" db="EMBL/GenBank/DDBJ databases">
        <title>A Chromosome-scale Meerkat (S. suricatta) Genome Assembly.</title>
        <authorList>
            <person name="Dudchenko O."/>
            <person name="Lieberman Aiden E."/>
            <person name="Tung J."/>
            <person name="Barreiro L.B."/>
            <person name="Clutton-Brock T.H."/>
        </authorList>
    </citation>
    <scope>NUCLEOTIDE SEQUENCE [LARGE SCALE GENOMIC DNA]</scope>
</reference>
<evidence type="ECO:0000256" key="2">
    <source>
        <dbReference type="ARBA" id="ARBA00022723"/>
    </source>
</evidence>
<evidence type="ECO:0000256" key="3">
    <source>
        <dbReference type="ARBA" id="ARBA00022851"/>
    </source>
</evidence>
<organism evidence="5 6">
    <name type="scientific">Suricata suricatta</name>
    <name type="common">Meerkat</name>
    <dbReference type="NCBI Taxonomy" id="37032"/>
    <lineage>
        <taxon>Eukaryota</taxon>
        <taxon>Metazoa</taxon>
        <taxon>Chordata</taxon>
        <taxon>Craniata</taxon>
        <taxon>Vertebrata</taxon>
        <taxon>Euteleostomi</taxon>
        <taxon>Mammalia</taxon>
        <taxon>Eutheria</taxon>
        <taxon>Laurasiatheria</taxon>
        <taxon>Carnivora</taxon>
        <taxon>Feliformia</taxon>
        <taxon>Herpestidae</taxon>
        <taxon>Suricata</taxon>
    </lineage>
</organism>
<sequence>MDLNCSGSTGRSCTCARSCTRKVCKHTLCKESRCSCCPGAVPKSKAGCRLCAVSPEPDAGRKPMNCEIMT</sequence>
<comment type="similarity">
    <text evidence="1 4">Belongs to the metallothionein superfamily. Type 1 family.</text>
</comment>
<dbReference type="Gene3D" id="4.10.10.10">
    <property type="entry name" value="Metallothionein Isoform II"/>
    <property type="match status" value="1"/>
</dbReference>
<dbReference type="Pfam" id="PF00131">
    <property type="entry name" value="Metallothio"/>
    <property type="match status" value="1"/>
</dbReference>
<comment type="function">
    <text evidence="4">Metallothioneins have a high content of cysteine residues that bind various heavy metals.</text>
</comment>
<proteinExistence type="inferred from homology"/>
<protein>
    <recommendedName>
        <fullName evidence="4">Metallothionein</fullName>
    </recommendedName>
</protein>
<evidence type="ECO:0000313" key="5">
    <source>
        <dbReference type="Ensembl" id="ENSSSUP00005002065.1"/>
    </source>
</evidence>
<dbReference type="GO" id="GO:0046872">
    <property type="term" value="F:metal ion binding"/>
    <property type="evidence" value="ECO:0007669"/>
    <property type="project" value="UniProtKB-KW"/>
</dbReference>
<accession>A0A673SXV5</accession>
<evidence type="ECO:0000256" key="1">
    <source>
        <dbReference type="ARBA" id="ARBA00007283"/>
    </source>
</evidence>
<name>A0A673SXV5_SURSU</name>
<keyword evidence="2 4" id="KW-0479">Metal-binding</keyword>
<keyword evidence="6" id="KW-1185">Reference proteome</keyword>
<keyword evidence="3 4" id="KW-0480">Metal-thiolate cluster</keyword>
<dbReference type="SUPFAM" id="SSF57868">
    <property type="entry name" value="Metallothionein"/>
    <property type="match status" value="1"/>
</dbReference>
<dbReference type="Ensembl" id="ENSSSUT00005002402.1">
    <property type="protein sequence ID" value="ENSSSUP00005002065.1"/>
    <property type="gene ID" value="ENSSSUG00005001399.1"/>
</dbReference>